<dbReference type="PROSITE" id="PS01124">
    <property type="entry name" value="HTH_ARAC_FAMILY_2"/>
    <property type="match status" value="1"/>
</dbReference>
<dbReference type="InterPro" id="IPR018060">
    <property type="entry name" value="HTH_AraC"/>
</dbReference>
<sequence length="539" mass="62805">MKINFQLSKLTLLFILLLWVNKISAQDKELHIDKMEQMRKRAEILIYEKPDQALQLADKVYHSTEEDKNLTFAHTAALLAEIYSMKGDQKKSIQYAETAKRTYENLDKINYSVDMSNIISREYSVLGLFNQAIQTNDAAVSLMKSRVEKESNNDNIRILALTYDTRSYIYDQKMEVSDSLIKYNELAYHYAMRLKQTPDNVLYQQMSANNIVNTYLKKKNRSEKEMKRAFEILTKAREDEKKFPNKKSEAYLAFNFGNFYFTKENDELALKEYLNVLSLSEKVKDIYLQRDVHEMLALTYSSTKNAEKELYHQKKYNELSKKIGLSEKQNINTETTKIQEAKEESFFKTKRNLIITALIIGILLLISIFLGIRNHRKSKKEYANYKKIIEKLQKKEPIVPPVAHGVIEKNTFSVPQDKEEEILQKLYAFEISEGFKNKNISLSSLAESFNTNTAYLSTTINANKNKNFNSYINELRVNYIVNKLKNDPQYLKYKISHLAEESGFSSHNTFTTSFSNYIGVSPSNFIKFLSKESEVFADK</sequence>
<keyword evidence="1 4" id="KW-0238">DNA-binding</keyword>
<dbReference type="Pfam" id="PF12833">
    <property type="entry name" value="HTH_18"/>
    <property type="match status" value="1"/>
</dbReference>
<dbReference type="Gene3D" id="1.10.10.60">
    <property type="entry name" value="Homeodomain-like"/>
    <property type="match status" value="2"/>
</dbReference>
<dbReference type="SMART" id="SM00342">
    <property type="entry name" value="HTH_ARAC"/>
    <property type="match status" value="1"/>
</dbReference>
<evidence type="ECO:0000313" key="4">
    <source>
        <dbReference type="EMBL" id="MBB4807220.1"/>
    </source>
</evidence>
<comment type="caution">
    <text evidence="4">The sequence shown here is derived from an EMBL/GenBank/DDBJ whole genome shotgun (WGS) entry which is preliminary data.</text>
</comment>
<protein>
    <submittedName>
        <fullName evidence="4">AraC-like DNA-binding protein</fullName>
    </submittedName>
</protein>
<dbReference type="AlphaFoldDB" id="A0A840KIA9"/>
<dbReference type="EMBL" id="JACHLE010000003">
    <property type="protein sequence ID" value="MBB4807220.1"/>
    <property type="molecule type" value="Genomic_DNA"/>
</dbReference>
<dbReference type="PANTHER" id="PTHR43280:SF34">
    <property type="entry name" value="ARAC-FAMILY TRANSCRIPTIONAL REGULATOR"/>
    <property type="match status" value="1"/>
</dbReference>
<keyword evidence="2" id="KW-1133">Transmembrane helix</keyword>
<dbReference type="SUPFAM" id="SSF48452">
    <property type="entry name" value="TPR-like"/>
    <property type="match status" value="2"/>
</dbReference>
<dbReference type="Gene3D" id="1.25.40.10">
    <property type="entry name" value="Tetratricopeptide repeat domain"/>
    <property type="match status" value="1"/>
</dbReference>
<name>A0A840KIA9_9FLAO</name>
<reference evidence="4 5" key="1">
    <citation type="submission" date="2020-08" db="EMBL/GenBank/DDBJ databases">
        <title>Functional genomics of gut bacteria from endangered species of beetles.</title>
        <authorList>
            <person name="Carlos-Shanley C."/>
        </authorList>
    </citation>
    <scope>NUCLEOTIDE SEQUENCE [LARGE SCALE GENOMIC DNA]</scope>
    <source>
        <strain evidence="4 5">S00151</strain>
    </source>
</reference>
<organism evidence="4 5">
    <name type="scientific">Chryseobacterium defluvii</name>
    <dbReference type="NCBI Taxonomy" id="160396"/>
    <lineage>
        <taxon>Bacteria</taxon>
        <taxon>Pseudomonadati</taxon>
        <taxon>Bacteroidota</taxon>
        <taxon>Flavobacteriia</taxon>
        <taxon>Flavobacteriales</taxon>
        <taxon>Weeksellaceae</taxon>
        <taxon>Chryseobacterium group</taxon>
        <taxon>Chryseobacterium</taxon>
    </lineage>
</organism>
<proteinExistence type="predicted"/>
<keyword evidence="2" id="KW-0472">Membrane</keyword>
<dbReference type="GO" id="GO:0003700">
    <property type="term" value="F:DNA-binding transcription factor activity"/>
    <property type="evidence" value="ECO:0007669"/>
    <property type="project" value="InterPro"/>
</dbReference>
<dbReference type="InterPro" id="IPR011990">
    <property type="entry name" value="TPR-like_helical_dom_sf"/>
</dbReference>
<accession>A0A840KIA9</accession>
<feature type="domain" description="HTH araC/xylS-type" evidence="3">
    <location>
        <begin position="431"/>
        <end position="528"/>
    </location>
</feature>
<dbReference type="GO" id="GO:0043565">
    <property type="term" value="F:sequence-specific DNA binding"/>
    <property type="evidence" value="ECO:0007669"/>
    <property type="project" value="InterPro"/>
</dbReference>
<keyword evidence="5" id="KW-1185">Reference proteome</keyword>
<evidence type="ECO:0000256" key="1">
    <source>
        <dbReference type="ARBA" id="ARBA00023125"/>
    </source>
</evidence>
<dbReference type="Proteomes" id="UP000592180">
    <property type="component" value="Unassembled WGS sequence"/>
</dbReference>
<dbReference type="PANTHER" id="PTHR43280">
    <property type="entry name" value="ARAC-FAMILY TRANSCRIPTIONAL REGULATOR"/>
    <property type="match status" value="1"/>
</dbReference>
<keyword evidence="2" id="KW-0812">Transmembrane</keyword>
<feature type="transmembrane region" description="Helical" evidence="2">
    <location>
        <begin position="353"/>
        <end position="372"/>
    </location>
</feature>
<gene>
    <name evidence="4" type="ORF">HNP38_002524</name>
</gene>
<evidence type="ECO:0000256" key="2">
    <source>
        <dbReference type="SAM" id="Phobius"/>
    </source>
</evidence>
<dbReference type="RefSeq" id="WP_184189928.1">
    <property type="nucleotide sequence ID" value="NZ_JACHLE010000003.1"/>
</dbReference>
<evidence type="ECO:0000313" key="5">
    <source>
        <dbReference type="Proteomes" id="UP000592180"/>
    </source>
</evidence>
<evidence type="ECO:0000259" key="3">
    <source>
        <dbReference type="PROSITE" id="PS01124"/>
    </source>
</evidence>